<comment type="similarity">
    <text evidence="3">Belongs to the UbiH/COQ6 family.</text>
</comment>
<dbReference type="UniPathway" id="UPA00232"/>
<proteinExistence type="inferred from homology"/>
<name>A0A0C1ECH0_9NEIS</name>
<keyword evidence="9" id="KW-0830">Ubiquinone</keyword>
<evidence type="ECO:0000256" key="1">
    <source>
        <dbReference type="ARBA" id="ARBA00001974"/>
    </source>
</evidence>
<comment type="pathway">
    <text evidence="2">Cofactor biosynthesis; ubiquinone biosynthesis.</text>
</comment>
<gene>
    <name evidence="10" type="primary">ubiM</name>
    <name evidence="9" type="ORF">MCC93_20510</name>
    <name evidence="10" type="ORF">MON37_01325</name>
</gene>
<dbReference type="NCBIfam" id="NF006593">
    <property type="entry name" value="PRK09126.1"/>
    <property type="match status" value="1"/>
</dbReference>
<evidence type="ECO:0000313" key="10">
    <source>
        <dbReference type="EMBL" id="UNV87618.1"/>
    </source>
</evidence>
<protein>
    <submittedName>
        <fullName evidence="10">5-demethoxyubiquinol-8 5-hydroxylase UbiM</fullName>
    </submittedName>
    <submittedName>
        <fullName evidence="9">Ubiquinone biosynthesis hydroxylase</fullName>
    </submittedName>
</protein>
<dbReference type="Gene3D" id="3.50.50.60">
    <property type="entry name" value="FAD/NAD(P)-binding domain"/>
    <property type="match status" value="2"/>
</dbReference>
<dbReference type="InterPro" id="IPR036188">
    <property type="entry name" value="FAD/NAD-bd_sf"/>
</dbReference>
<evidence type="ECO:0000256" key="6">
    <source>
        <dbReference type="ARBA" id="ARBA00023002"/>
    </source>
</evidence>
<keyword evidence="6" id="KW-0560">Oxidoreductase</keyword>
<keyword evidence="4" id="KW-0285">Flavoprotein</keyword>
<feature type="domain" description="FAD-binding" evidence="8">
    <location>
        <begin position="6"/>
        <end position="348"/>
    </location>
</feature>
<evidence type="ECO:0000256" key="3">
    <source>
        <dbReference type="ARBA" id="ARBA00005349"/>
    </source>
</evidence>
<dbReference type="Proteomes" id="UP000031390">
    <property type="component" value="Unassembled WGS sequence"/>
</dbReference>
<organism evidence="9 11">
    <name type="scientific">Morococcus cerebrosus</name>
    <dbReference type="NCBI Taxonomy" id="1056807"/>
    <lineage>
        <taxon>Bacteria</taxon>
        <taxon>Pseudomonadati</taxon>
        <taxon>Pseudomonadota</taxon>
        <taxon>Betaproteobacteria</taxon>
        <taxon>Neisseriales</taxon>
        <taxon>Neisseriaceae</taxon>
        <taxon>Morococcus</taxon>
    </lineage>
</organism>
<dbReference type="FunFam" id="3.50.50.60:FF:000219">
    <property type="entry name" value="Ubiquinone biosynthesis hydroxylase"/>
    <property type="match status" value="1"/>
</dbReference>
<evidence type="ECO:0000259" key="8">
    <source>
        <dbReference type="Pfam" id="PF01494"/>
    </source>
</evidence>
<reference evidence="9 11" key="1">
    <citation type="submission" date="2014-12" db="EMBL/GenBank/DDBJ databases">
        <title>Genome sequence of Morococcus cerebrosus.</title>
        <authorList>
            <person name="Shin S.-K."/>
            <person name="Yi H."/>
        </authorList>
    </citation>
    <scope>NUCLEOTIDE SEQUENCE [LARGE SCALE GENOMIC DNA]</scope>
    <source>
        <strain evidence="9 11">CIP 81.93</strain>
    </source>
</reference>
<sequence>MSLHSDILVVGAGPAGLSFAAELAGSGLKVTLIEKSPLEVLQNPPYDGREIALTHLSREIMQRLGMWDLIPKDDIYPLRDAKVLNGQSDYQLHFPQPTQARGEPADCLGYLISNHNIRKAAYEVVSKLENVTILTGTGVKEVKTSEDEAQVILENGEVLSGRLLLAADSRFSQTRRQLGISSDMHDYSRTMFVCRMKHTLSNQHTAYECFHYGRTIALLPLEEHLTNTVITVDSDKADTIKKMSPEELAASVKEQLKGRLGDMELVSTIHNYPLVGMIAQRFYGKRSALIGDAAVGMHPVTAHGFNLGLSSADLLAKLVLEAEQRGQDIGATSLLEKYSTKHMLHAQPIYHGTNMLLKLFTNETAPAKILRGLVLRASNNFPPLKKLITKQLTG</sequence>
<accession>A0A0C1ECH0</accession>
<keyword evidence="5" id="KW-0274">FAD</keyword>
<dbReference type="Pfam" id="PF01494">
    <property type="entry name" value="FAD_binding_3"/>
    <property type="match status" value="1"/>
</dbReference>
<dbReference type="GO" id="GO:0006744">
    <property type="term" value="P:ubiquinone biosynthetic process"/>
    <property type="evidence" value="ECO:0007669"/>
    <property type="project" value="UniProtKB-UniPathway"/>
</dbReference>
<evidence type="ECO:0000256" key="2">
    <source>
        <dbReference type="ARBA" id="ARBA00004749"/>
    </source>
</evidence>
<dbReference type="PANTHER" id="PTHR43876">
    <property type="entry name" value="UBIQUINONE BIOSYNTHESIS MONOOXYGENASE COQ6, MITOCHONDRIAL"/>
    <property type="match status" value="1"/>
</dbReference>
<dbReference type="Proteomes" id="UP000829504">
    <property type="component" value="Chromosome"/>
</dbReference>
<dbReference type="GO" id="GO:0004497">
    <property type="term" value="F:monooxygenase activity"/>
    <property type="evidence" value="ECO:0007669"/>
    <property type="project" value="UniProtKB-KW"/>
</dbReference>
<dbReference type="GO" id="GO:0071949">
    <property type="term" value="F:FAD binding"/>
    <property type="evidence" value="ECO:0007669"/>
    <property type="project" value="InterPro"/>
</dbReference>
<evidence type="ECO:0000313" key="11">
    <source>
        <dbReference type="Proteomes" id="UP000031390"/>
    </source>
</evidence>
<comment type="cofactor">
    <cofactor evidence="1">
        <name>FAD</name>
        <dbReference type="ChEBI" id="CHEBI:57692"/>
    </cofactor>
</comment>
<dbReference type="InterPro" id="IPR051205">
    <property type="entry name" value="UbiH/COQ6_monooxygenase"/>
</dbReference>
<dbReference type="PATRIC" id="fig|1056807.3.peg.1969"/>
<dbReference type="PRINTS" id="PR00420">
    <property type="entry name" value="RNGMNOXGNASE"/>
</dbReference>
<keyword evidence="7" id="KW-0503">Monooxygenase</keyword>
<dbReference type="SUPFAM" id="SSF51905">
    <property type="entry name" value="FAD/NAD(P)-binding domain"/>
    <property type="match status" value="1"/>
</dbReference>
<evidence type="ECO:0000256" key="7">
    <source>
        <dbReference type="ARBA" id="ARBA00023033"/>
    </source>
</evidence>
<evidence type="ECO:0000256" key="5">
    <source>
        <dbReference type="ARBA" id="ARBA00022827"/>
    </source>
</evidence>
<evidence type="ECO:0000313" key="12">
    <source>
        <dbReference type="Proteomes" id="UP000829504"/>
    </source>
</evidence>
<dbReference type="EMBL" id="JUFZ01000099">
    <property type="protein sequence ID" value="KIC06538.1"/>
    <property type="molecule type" value="Genomic_DNA"/>
</dbReference>
<reference evidence="10 12" key="2">
    <citation type="submission" date="2022-03" db="EMBL/GenBank/DDBJ databases">
        <title>Genome sequencing of Morococcus cerebrosus.</title>
        <authorList>
            <person name="Baek M.-G."/>
            <person name="Yi H."/>
        </authorList>
    </citation>
    <scope>NUCLEOTIDE SEQUENCE [LARGE SCALE GENOMIC DNA]</scope>
    <source>
        <strain evidence="10 12">CIP 81.93</strain>
    </source>
</reference>
<dbReference type="RefSeq" id="WP_039409233.1">
    <property type="nucleotide sequence ID" value="NZ_CP094242.1"/>
</dbReference>
<evidence type="ECO:0000313" key="9">
    <source>
        <dbReference type="EMBL" id="KIC06538.1"/>
    </source>
</evidence>
<dbReference type="InterPro" id="IPR002938">
    <property type="entry name" value="FAD-bd"/>
</dbReference>
<dbReference type="EMBL" id="CP094242">
    <property type="protein sequence ID" value="UNV87618.1"/>
    <property type="molecule type" value="Genomic_DNA"/>
</dbReference>
<dbReference type="AlphaFoldDB" id="A0A0C1ECH0"/>
<evidence type="ECO:0000256" key="4">
    <source>
        <dbReference type="ARBA" id="ARBA00022630"/>
    </source>
</evidence>
<dbReference type="PANTHER" id="PTHR43876:SF25">
    <property type="entry name" value="MONOOXYGENASE NMA2164"/>
    <property type="match status" value="1"/>
</dbReference>
<dbReference type="GO" id="GO:0016705">
    <property type="term" value="F:oxidoreductase activity, acting on paired donors, with incorporation or reduction of molecular oxygen"/>
    <property type="evidence" value="ECO:0007669"/>
    <property type="project" value="InterPro"/>
</dbReference>
<dbReference type="InterPro" id="IPR010971">
    <property type="entry name" value="UbiH/COQ6"/>
</dbReference>
<keyword evidence="12" id="KW-1185">Reference proteome</keyword>
<dbReference type="NCBIfam" id="TIGR01988">
    <property type="entry name" value="Ubi-OHases"/>
    <property type="match status" value="1"/>
</dbReference>